<reference evidence="1" key="1">
    <citation type="submission" date="2021-07" db="EMBL/GenBank/DDBJ databases">
        <authorList>
            <person name="Durling M."/>
        </authorList>
    </citation>
    <scope>NUCLEOTIDE SEQUENCE</scope>
</reference>
<dbReference type="OrthoDB" id="62952at2759"/>
<accession>A0A9N9KMT5</accession>
<proteinExistence type="predicted"/>
<dbReference type="Proteomes" id="UP000696280">
    <property type="component" value="Unassembled WGS sequence"/>
</dbReference>
<protein>
    <submittedName>
        <fullName evidence="1">Uncharacterized protein</fullName>
    </submittedName>
</protein>
<gene>
    <name evidence="1" type="ORF">HYFRA_00002905</name>
</gene>
<dbReference type="EMBL" id="CAJVRL010000038">
    <property type="protein sequence ID" value="CAG8950695.1"/>
    <property type="molecule type" value="Genomic_DNA"/>
</dbReference>
<sequence>MALTIRAIDDILSDLAKITLSDEDRMRIIDIIAVPKPKCRFLEELPLETRERIYGYLLLNPEFGDPDFCEDFSPLSTSILGTCKQIHAEADRVLCQKNTFVTGFGIYRKSSLREERIWSRGYAISLSQKESASTMSFCDKIKRWRVVFDFMRRGCEDQRAIKLFCHRIFNCKLHSLEVLVNLPRKKTGLGIPQTTLKELLEPLRSLRNVRNFSIKARTDNGQIDNTTEFQGDIEALETEMRKIVTGNTPRDDTLAIHNALVRYIAAFETHGTMQAKVEELYYSCAIWPRFFEFEASIFEERRGYNSLLDTYDPQTQFLALFNRYHPVGRAIHASKTALLEDGQFDFGGARREILQLLEPRYQGIVEASVAMAEHIKYMKRERLHHLDHPDPTKQLMVFAEALLHLEKFAHALGVGNMPRQIQIRCKMDKKLAYLSGYGEYLVKRLVKDFENGDVYELPMRFRDVVDHLNARYLAIREARKKLYEGDALAPVSGIGVGEVPQLCDEMVDWDAGEPLYGPWYHDGDLF</sequence>
<keyword evidence="2" id="KW-1185">Reference proteome</keyword>
<evidence type="ECO:0000313" key="2">
    <source>
        <dbReference type="Proteomes" id="UP000696280"/>
    </source>
</evidence>
<comment type="caution">
    <text evidence="1">The sequence shown here is derived from an EMBL/GenBank/DDBJ whole genome shotgun (WGS) entry which is preliminary data.</text>
</comment>
<organism evidence="1 2">
    <name type="scientific">Hymenoscyphus fraxineus</name>
    <dbReference type="NCBI Taxonomy" id="746836"/>
    <lineage>
        <taxon>Eukaryota</taxon>
        <taxon>Fungi</taxon>
        <taxon>Dikarya</taxon>
        <taxon>Ascomycota</taxon>
        <taxon>Pezizomycotina</taxon>
        <taxon>Leotiomycetes</taxon>
        <taxon>Helotiales</taxon>
        <taxon>Helotiaceae</taxon>
        <taxon>Hymenoscyphus</taxon>
    </lineage>
</organism>
<evidence type="ECO:0000313" key="1">
    <source>
        <dbReference type="EMBL" id="CAG8950695.1"/>
    </source>
</evidence>
<dbReference type="AlphaFoldDB" id="A0A9N9KMT5"/>
<name>A0A9N9KMT5_9HELO</name>